<gene>
    <name evidence="1" type="ORF">PCASD_24082</name>
</gene>
<organism evidence="1 2">
    <name type="scientific">Puccinia coronata f. sp. avenae</name>
    <dbReference type="NCBI Taxonomy" id="200324"/>
    <lineage>
        <taxon>Eukaryota</taxon>
        <taxon>Fungi</taxon>
        <taxon>Dikarya</taxon>
        <taxon>Basidiomycota</taxon>
        <taxon>Pucciniomycotina</taxon>
        <taxon>Pucciniomycetes</taxon>
        <taxon>Pucciniales</taxon>
        <taxon>Pucciniaceae</taxon>
        <taxon>Puccinia</taxon>
    </lineage>
</organism>
<protein>
    <submittedName>
        <fullName evidence="1">Uncharacterized protein</fullName>
    </submittedName>
</protein>
<comment type="caution">
    <text evidence="1">The sequence shown here is derived from an EMBL/GenBank/DDBJ whole genome shotgun (WGS) entry which is preliminary data.</text>
</comment>
<evidence type="ECO:0000313" key="1">
    <source>
        <dbReference type="EMBL" id="PLW11596.1"/>
    </source>
</evidence>
<sequence>MSTTALHLKFPPHLAHSSVSITKITLMHFDSLIPLNDPFFHLLRLHALYDLPALNLSARIPQVLPLHPINPPPYVAPIPLQEYTLGHLPCLLSQ</sequence>
<dbReference type="AlphaFoldDB" id="A0A2N5SEB2"/>
<accession>A0A2N5SEB2</accession>
<name>A0A2N5SEB2_9BASI</name>
<evidence type="ECO:0000313" key="2">
    <source>
        <dbReference type="Proteomes" id="UP000235392"/>
    </source>
</evidence>
<dbReference type="Proteomes" id="UP000235392">
    <property type="component" value="Unassembled WGS sequence"/>
</dbReference>
<reference evidence="1 2" key="1">
    <citation type="submission" date="2017-11" db="EMBL/GenBank/DDBJ databases">
        <title>De novo assembly and phasing of dikaryotic genomes from two isolates of Puccinia coronata f. sp. avenae, the causal agent of oat crown rust.</title>
        <authorList>
            <person name="Miller M.E."/>
            <person name="Zhang Y."/>
            <person name="Omidvar V."/>
            <person name="Sperschneider J."/>
            <person name="Schwessinger B."/>
            <person name="Raley C."/>
            <person name="Palmer J.M."/>
            <person name="Garnica D."/>
            <person name="Upadhyaya N."/>
            <person name="Rathjen J."/>
            <person name="Taylor J.M."/>
            <person name="Park R.F."/>
            <person name="Dodds P.N."/>
            <person name="Hirsch C.D."/>
            <person name="Kianian S.F."/>
            <person name="Figueroa M."/>
        </authorList>
    </citation>
    <scope>NUCLEOTIDE SEQUENCE [LARGE SCALE GENOMIC DNA]</scope>
    <source>
        <strain evidence="1">12SD80</strain>
    </source>
</reference>
<dbReference type="EMBL" id="PGCI01000917">
    <property type="protein sequence ID" value="PLW11596.1"/>
    <property type="molecule type" value="Genomic_DNA"/>
</dbReference>
<proteinExistence type="predicted"/>